<dbReference type="OrthoDB" id="10585333at2759"/>
<evidence type="ECO:0000313" key="2">
    <source>
        <dbReference type="Proteomes" id="UP000829196"/>
    </source>
</evidence>
<gene>
    <name evidence="1" type="ORF">KFK09_013604</name>
</gene>
<dbReference type="AlphaFoldDB" id="A0A8T3BDH7"/>
<keyword evidence="2" id="KW-1185">Reference proteome</keyword>
<protein>
    <submittedName>
        <fullName evidence="1">Uncharacterized protein</fullName>
    </submittedName>
</protein>
<reference evidence="1" key="1">
    <citation type="journal article" date="2022" name="Front. Genet.">
        <title>Chromosome-Scale Assembly of the Dendrobium nobile Genome Provides Insights Into the Molecular Mechanism of the Biosynthesis of the Medicinal Active Ingredient of Dendrobium.</title>
        <authorList>
            <person name="Xu Q."/>
            <person name="Niu S.-C."/>
            <person name="Li K.-L."/>
            <person name="Zheng P.-J."/>
            <person name="Zhang X.-J."/>
            <person name="Jia Y."/>
            <person name="Liu Y."/>
            <person name="Niu Y.-X."/>
            <person name="Yu L.-H."/>
            <person name="Chen D.-F."/>
            <person name="Zhang G.-Q."/>
        </authorList>
    </citation>
    <scope>NUCLEOTIDE SEQUENCE</scope>
    <source>
        <tissue evidence="1">Leaf</tissue>
    </source>
</reference>
<comment type="caution">
    <text evidence="1">The sequence shown here is derived from an EMBL/GenBank/DDBJ whole genome shotgun (WGS) entry which is preliminary data.</text>
</comment>
<sequence>MHTSNKNRSPIILGNKISRNLSNRSEVLDDVRLDKQRKIGGGKIVGLMAGRRSRPPLSIVNSQAENNDAELIDKYPLCIRGIWERRVISLWRYTRRCGGGVQEGGEPIDMKQFAHLRSPE</sequence>
<name>A0A8T3BDH7_DENNO</name>
<organism evidence="1 2">
    <name type="scientific">Dendrobium nobile</name>
    <name type="common">Orchid</name>
    <dbReference type="NCBI Taxonomy" id="94219"/>
    <lineage>
        <taxon>Eukaryota</taxon>
        <taxon>Viridiplantae</taxon>
        <taxon>Streptophyta</taxon>
        <taxon>Embryophyta</taxon>
        <taxon>Tracheophyta</taxon>
        <taxon>Spermatophyta</taxon>
        <taxon>Magnoliopsida</taxon>
        <taxon>Liliopsida</taxon>
        <taxon>Asparagales</taxon>
        <taxon>Orchidaceae</taxon>
        <taxon>Epidendroideae</taxon>
        <taxon>Malaxideae</taxon>
        <taxon>Dendrobiinae</taxon>
        <taxon>Dendrobium</taxon>
    </lineage>
</organism>
<accession>A0A8T3BDH7</accession>
<proteinExistence type="predicted"/>
<dbReference type="Proteomes" id="UP000829196">
    <property type="component" value="Unassembled WGS sequence"/>
</dbReference>
<evidence type="ECO:0000313" key="1">
    <source>
        <dbReference type="EMBL" id="KAI0507479.1"/>
    </source>
</evidence>
<dbReference type="EMBL" id="JAGYWB010000010">
    <property type="protein sequence ID" value="KAI0507479.1"/>
    <property type="molecule type" value="Genomic_DNA"/>
</dbReference>